<accession>A0A1J1LHE1</accession>
<gene>
    <name evidence="2" type="ORF">PL9214291041</name>
</gene>
<dbReference type="Pfam" id="PF05050">
    <property type="entry name" value="Methyltransf_21"/>
    <property type="match status" value="1"/>
</dbReference>
<feature type="domain" description="Methyltransferase FkbM" evidence="1">
    <location>
        <begin position="32"/>
        <end position="194"/>
    </location>
</feature>
<name>A0A1J1LHE1_9CYAN</name>
<dbReference type="RefSeq" id="WP_072718300.1">
    <property type="nucleotide sequence ID" value="NZ_LN889782.1"/>
</dbReference>
<dbReference type="Gene3D" id="3.40.50.150">
    <property type="entry name" value="Vaccinia Virus protein VP39"/>
    <property type="match status" value="1"/>
</dbReference>
<protein>
    <recommendedName>
        <fullName evidence="1">Methyltransferase FkbM domain-containing protein</fullName>
    </recommendedName>
</protein>
<dbReference type="Proteomes" id="UP000184315">
    <property type="component" value="Unassembled WGS sequence"/>
</dbReference>
<dbReference type="PANTHER" id="PTHR36973">
    <property type="entry name" value="SLL1456 PROTEIN-RELATED"/>
    <property type="match status" value="1"/>
</dbReference>
<evidence type="ECO:0000313" key="2">
    <source>
        <dbReference type="EMBL" id="CUR31450.1"/>
    </source>
</evidence>
<dbReference type="STRING" id="671072.PL9214291041"/>
<keyword evidence="3" id="KW-1185">Reference proteome</keyword>
<evidence type="ECO:0000313" key="3">
    <source>
        <dbReference type="Proteomes" id="UP000184315"/>
    </source>
</evidence>
<proteinExistence type="predicted"/>
<reference evidence="3" key="1">
    <citation type="submission" date="2015-10" db="EMBL/GenBank/DDBJ databases">
        <authorList>
            <person name="Regsiter A."/>
            <person name="william w."/>
        </authorList>
    </citation>
    <scope>NUCLEOTIDE SEQUENCE [LARGE SCALE GENOMIC DNA]</scope>
</reference>
<dbReference type="InterPro" id="IPR006342">
    <property type="entry name" value="FkbM_mtfrase"/>
</dbReference>
<dbReference type="OrthoDB" id="421171at2"/>
<evidence type="ECO:0000259" key="1">
    <source>
        <dbReference type="Pfam" id="PF05050"/>
    </source>
</evidence>
<dbReference type="AlphaFoldDB" id="A0A1J1LHE1"/>
<dbReference type="InterPro" id="IPR029063">
    <property type="entry name" value="SAM-dependent_MTases_sf"/>
</dbReference>
<dbReference type="PANTHER" id="PTHR36973:SF4">
    <property type="entry name" value="NODULATION PROTEIN"/>
    <property type="match status" value="1"/>
</dbReference>
<dbReference type="InterPro" id="IPR053188">
    <property type="entry name" value="FkbM_Methyltransferase"/>
</dbReference>
<organism evidence="2 3">
    <name type="scientific">Planktothrix tepida PCC 9214</name>
    <dbReference type="NCBI Taxonomy" id="671072"/>
    <lineage>
        <taxon>Bacteria</taxon>
        <taxon>Bacillati</taxon>
        <taxon>Cyanobacteriota</taxon>
        <taxon>Cyanophyceae</taxon>
        <taxon>Oscillatoriophycideae</taxon>
        <taxon>Oscillatoriales</taxon>
        <taxon>Microcoleaceae</taxon>
        <taxon>Planktothrix</taxon>
    </lineage>
</organism>
<sequence>MINNVIQLMNIDIFKILKLRQKIFGDLNLCVDAGAAAGIYSKKMFNINPQAKVYAYEPFPGNWIHLENTLKEYQTVKIIKKALSDKKETRKLYVSSVVSEGNQSFAKDMIGYSSVGTFWGNADRSKTVIDVECTTLDEEIQAGIINFLKMDVQGAEPLVLNGSKQALERGIEMMFIEFSFQPHLLQILQKHQYVCFDTGYVFSSSSTMTELLDVGFRDLKNVTLSTGDTVFTAKFHGDYAQLQSSEFKKTLKIGWLQTDLICVSLDYLKKFFYIIATELGSKIEDK</sequence>
<dbReference type="SUPFAM" id="SSF53335">
    <property type="entry name" value="S-adenosyl-L-methionine-dependent methyltransferases"/>
    <property type="match status" value="1"/>
</dbReference>
<dbReference type="GO" id="GO:0008171">
    <property type="term" value="F:O-methyltransferase activity"/>
    <property type="evidence" value="ECO:0007669"/>
    <property type="project" value="TreeGrafter"/>
</dbReference>
<dbReference type="EMBL" id="CZDF01000132">
    <property type="protein sequence ID" value="CUR31450.1"/>
    <property type="molecule type" value="Genomic_DNA"/>
</dbReference>
<dbReference type="NCBIfam" id="TIGR01444">
    <property type="entry name" value="fkbM_fam"/>
    <property type="match status" value="1"/>
</dbReference>